<dbReference type="Pfam" id="PF00294">
    <property type="entry name" value="PfkB"/>
    <property type="match status" value="1"/>
</dbReference>
<dbReference type="InterPro" id="IPR011611">
    <property type="entry name" value="PfkB_dom"/>
</dbReference>
<dbReference type="InterPro" id="IPR029056">
    <property type="entry name" value="Ribokinase-like"/>
</dbReference>
<name>A0A382JCK8_9ZZZZ</name>
<dbReference type="InterPro" id="IPR002173">
    <property type="entry name" value="Carboh/pur_kinase_PfkB_CS"/>
</dbReference>
<evidence type="ECO:0000259" key="3">
    <source>
        <dbReference type="Pfam" id="PF00294"/>
    </source>
</evidence>
<proteinExistence type="predicted"/>
<keyword evidence="2" id="KW-0418">Kinase</keyword>
<dbReference type="SUPFAM" id="SSF53613">
    <property type="entry name" value="Ribokinase-like"/>
    <property type="match status" value="1"/>
</dbReference>
<dbReference type="GO" id="GO:0016301">
    <property type="term" value="F:kinase activity"/>
    <property type="evidence" value="ECO:0007669"/>
    <property type="project" value="UniProtKB-KW"/>
</dbReference>
<sequence>MSVEDVSQDSVTSGRVLLVDCVETEAATTAVRFARAAGIPTVIDVENVRPNIDALLSEVDVIIAAQAFPSAYTGYPNLGQAIHELAKRFRACLVVATLGEEGSLAVAGKREIATSGLRVQVTDTTGAGDAFRGGFVSAWLASEGGGEVSELLVYANAVAALNCRGLGARGGLPSRVEVERLLATAV</sequence>
<keyword evidence="1" id="KW-0808">Transferase</keyword>
<dbReference type="InterPro" id="IPR052562">
    <property type="entry name" value="Ketohexokinase-related"/>
</dbReference>
<protein>
    <recommendedName>
        <fullName evidence="3">Carbohydrate kinase PfkB domain-containing protein</fullName>
    </recommendedName>
</protein>
<gene>
    <name evidence="4" type="ORF">METZ01_LOCUS262179</name>
</gene>
<dbReference type="PROSITE" id="PS00584">
    <property type="entry name" value="PFKB_KINASES_2"/>
    <property type="match status" value="1"/>
</dbReference>
<dbReference type="EMBL" id="UINC01073155">
    <property type="protein sequence ID" value="SVC09325.1"/>
    <property type="molecule type" value="Genomic_DNA"/>
</dbReference>
<dbReference type="AlphaFoldDB" id="A0A382JCK8"/>
<reference evidence="4" key="1">
    <citation type="submission" date="2018-05" db="EMBL/GenBank/DDBJ databases">
        <authorList>
            <person name="Lanie J.A."/>
            <person name="Ng W.-L."/>
            <person name="Kazmierczak K.M."/>
            <person name="Andrzejewski T.M."/>
            <person name="Davidsen T.M."/>
            <person name="Wayne K.J."/>
            <person name="Tettelin H."/>
            <person name="Glass J.I."/>
            <person name="Rusch D."/>
            <person name="Podicherti R."/>
            <person name="Tsui H.-C.T."/>
            <person name="Winkler M.E."/>
        </authorList>
    </citation>
    <scope>NUCLEOTIDE SEQUENCE</scope>
</reference>
<dbReference type="Gene3D" id="3.40.1190.20">
    <property type="match status" value="1"/>
</dbReference>
<organism evidence="4">
    <name type="scientific">marine metagenome</name>
    <dbReference type="NCBI Taxonomy" id="408172"/>
    <lineage>
        <taxon>unclassified sequences</taxon>
        <taxon>metagenomes</taxon>
        <taxon>ecological metagenomes</taxon>
    </lineage>
</organism>
<dbReference type="PANTHER" id="PTHR42774:SF3">
    <property type="entry name" value="KETOHEXOKINASE"/>
    <property type="match status" value="1"/>
</dbReference>
<evidence type="ECO:0000256" key="2">
    <source>
        <dbReference type="ARBA" id="ARBA00022777"/>
    </source>
</evidence>
<dbReference type="PANTHER" id="PTHR42774">
    <property type="entry name" value="PHOSPHOTRANSFERASE SYSTEM TRANSPORT PROTEIN"/>
    <property type="match status" value="1"/>
</dbReference>
<feature type="domain" description="Carbohydrate kinase PfkB" evidence="3">
    <location>
        <begin position="12"/>
        <end position="174"/>
    </location>
</feature>
<accession>A0A382JCK8</accession>
<evidence type="ECO:0000256" key="1">
    <source>
        <dbReference type="ARBA" id="ARBA00022679"/>
    </source>
</evidence>
<evidence type="ECO:0000313" key="4">
    <source>
        <dbReference type="EMBL" id="SVC09325.1"/>
    </source>
</evidence>